<feature type="region of interest" description="Disordered" evidence="1">
    <location>
        <begin position="1"/>
        <end position="21"/>
    </location>
</feature>
<dbReference type="Proteomes" id="UP001458415">
    <property type="component" value="Unassembled WGS sequence"/>
</dbReference>
<keyword evidence="3" id="KW-1185">Reference proteome</keyword>
<organism evidence="2 3">
    <name type="scientific">Streptomyces carpinensis</name>
    <dbReference type="NCBI Taxonomy" id="66369"/>
    <lineage>
        <taxon>Bacteria</taxon>
        <taxon>Bacillati</taxon>
        <taxon>Actinomycetota</taxon>
        <taxon>Actinomycetes</taxon>
        <taxon>Kitasatosporales</taxon>
        <taxon>Streptomycetaceae</taxon>
        <taxon>Streptomyces</taxon>
    </lineage>
</organism>
<accession>A0ABV1W514</accession>
<proteinExistence type="predicted"/>
<protein>
    <submittedName>
        <fullName evidence="2">Uncharacterized protein</fullName>
    </submittedName>
</protein>
<reference evidence="2 3" key="1">
    <citation type="submission" date="2024-06" db="EMBL/GenBank/DDBJ databases">
        <title>The Natural Products Discovery Center: Release of the First 8490 Sequenced Strains for Exploring Actinobacteria Biosynthetic Diversity.</title>
        <authorList>
            <person name="Kalkreuter E."/>
            <person name="Kautsar S.A."/>
            <person name="Yang D."/>
            <person name="Bader C.D."/>
            <person name="Teijaro C.N."/>
            <person name="Fluegel L."/>
            <person name="Davis C.M."/>
            <person name="Simpson J.R."/>
            <person name="Lauterbach L."/>
            <person name="Steele A.D."/>
            <person name="Gui C."/>
            <person name="Meng S."/>
            <person name="Li G."/>
            <person name="Viehrig K."/>
            <person name="Ye F."/>
            <person name="Su P."/>
            <person name="Kiefer A.F."/>
            <person name="Nichols A."/>
            <person name="Cepeda A.J."/>
            <person name="Yan W."/>
            <person name="Fan B."/>
            <person name="Jiang Y."/>
            <person name="Adhikari A."/>
            <person name="Zheng C.-J."/>
            <person name="Schuster L."/>
            <person name="Cowan T.M."/>
            <person name="Smanski M.J."/>
            <person name="Chevrette M.G."/>
            <person name="De Carvalho L.P.S."/>
            <person name="Shen B."/>
        </authorList>
    </citation>
    <scope>NUCLEOTIDE SEQUENCE [LARGE SCALE GENOMIC DNA]</scope>
    <source>
        <strain evidence="2 3">NPDC000634</strain>
    </source>
</reference>
<evidence type="ECO:0000313" key="2">
    <source>
        <dbReference type="EMBL" id="MER6979284.1"/>
    </source>
</evidence>
<evidence type="ECO:0000313" key="3">
    <source>
        <dbReference type="Proteomes" id="UP001458415"/>
    </source>
</evidence>
<sequence>MKLKDRPDALSKSLPGSAGADNMLSVYNSMATSLVKVAAHGGASAVKRDPA</sequence>
<name>A0ABV1W514_9ACTN</name>
<gene>
    <name evidence="2" type="ORF">ABT317_20410</name>
</gene>
<dbReference type="RefSeq" id="WP_158103850.1">
    <property type="nucleotide sequence ID" value="NZ_MUBM01000085.1"/>
</dbReference>
<dbReference type="EMBL" id="JBEPCU010000346">
    <property type="protein sequence ID" value="MER6979284.1"/>
    <property type="molecule type" value="Genomic_DNA"/>
</dbReference>
<comment type="caution">
    <text evidence="2">The sequence shown here is derived from an EMBL/GenBank/DDBJ whole genome shotgun (WGS) entry which is preliminary data.</text>
</comment>
<evidence type="ECO:0000256" key="1">
    <source>
        <dbReference type="SAM" id="MobiDB-lite"/>
    </source>
</evidence>